<accession>A0ABV1GFR0</accession>
<sequence>MHYLHRILVYIPDICSVGKNYPGATKQQIRSYAKYQTECFEGHAFDWRETMTAGRWGYEYPENVLLAADNPERFQKELQTAQSFQQEALNQALKYLEDNDYLDLKKLAAAVMEDAQDSPSTQHSLSMAAYYLGCFADLIKGTYFYNSFFYDTHRNTSRLNKQVFEEIQANPQLWALVIFDCHY</sequence>
<evidence type="ECO:0000313" key="1">
    <source>
        <dbReference type="EMBL" id="MEQ2520502.1"/>
    </source>
</evidence>
<evidence type="ECO:0000313" key="2">
    <source>
        <dbReference type="Proteomes" id="UP001477672"/>
    </source>
</evidence>
<proteinExistence type="predicted"/>
<dbReference type="RefSeq" id="WP_349215998.1">
    <property type="nucleotide sequence ID" value="NZ_JBBMFA010000090.1"/>
</dbReference>
<organism evidence="1 2">
    <name type="scientific">Ruthenibacterium intestinale</name>
    <dbReference type="NCBI Taxonomy" id="3133163"/>
    <lineage>
        <taxon>Bacteria</taxon>
        <taxon>Bacillati</taxon>
        <taxon>Bacillota</taxon>
        <taxon>Clostridia</taxon>
        <taxon>Eubacteriales</taxon>
        <taxon>Oscillospiraceae</taxon>
        <taxon>Ruthenibacterium</taxon>
    </lineage>
</organism>
<gene>
    <name evidence="1" type="ORF">WMO24_08670</name>
</gene>
<protein>
    <submittedName>
        <fullName evidence="1">Uncharacterized protein</fullName>
    </submittedName>
</protein>
<dbReference type="EMBL" id="JBBMFA010000090">
    <property type="protein sequence ID" value="MEQ2520502.1"/>
    <property type="molecule type" value="Genomic_DNA"/>
</dbReference>
<dbReference type="Proteomes" id="UP001477672">
    <property type="component" value="Unassembled WGS sequence"/>
</dbReference>
<reference evidence="1 2" key="1">
    <citation type="submission" date="2024-03" db="EMBL/GenBank/DDBJ databases">
        <title>Human intestinal bacterial collection.</title>
        <authorList>
            <person name="Pauvert C."/>
            <person name="Hitch T.C.A."/>
            <person name="Clavel T."/>
        </authorList>
    </citation>
    <scope>NUCLEOTIDE SEQUENCE [LARGE SCALE GENOMIC DNA]</scope>
    <source>
        <strain evidence="1 2">CLA-JM-H11</strain>
    </source>
</reference>
<comment type="caution">
    <text evidence="1">The sequence shown here is derived from an EMBL/GenBank/DDBJ whole genome shotgun (WGS) entry which is preliminary data.</text>
</comment>
<keyword evidence="2" id="KW-1185">Reference proteome</keyword>
<name>A0ABV1GFR0_9FIRM</name>